<dbReference type="AlphaFoldDB" id="A0A4U6QFB7"/>
<dbReference type="NCBIfam" id="NF005894">
    <property type="entry name" value="PRK07857.1"/>
    <property type="match status" value="1"/>
</dbReference>
<feature type="compositionally biased region" description="Low complexity" evidence="1">
    <location>
        <begin position="16"/>
        <end position="28"/>
    </location>
</feature>
<evidence type="ECO:0000259" key="2">
    <source>
        <dbReference type="PROSITE" id="PS51168"/>
    </source>
</evidence>
<name>A0A4U6QFB7_9ACTN</name>
<dbReference type="Proteomes" id="UP000306985">
    <property type="component" value="Unassembled WGS sequence"/>
</dbReference>
<dbReference type="NCBIfam" id="TIGR01808">
    <property type="entry name" value="CM_M_hiGC-arch"/>
    <property type="match status" value="1"/>
</dbReference>
<evidence type="ECO:0000256" key="1">
    <source>
        <dbReference type="SAM" id="MobiDB-lite"/>
    </source>
</evidence>
<protein>
    <submittedName>
        <fullName evidence="3">Chorismate mutase</fullName>
        <ecNumber evidence="3">5.4.99.5</ecNumber>
    </submittedName>
</protein>
<dbReference type="EMBL" id="SZZH01000003">
    <property type="protein sequence ID" value="TKV58781.1"/>
    <property type="molecule type" value="Genomic_DNA"/>
</dbReference>
<dbReference type="SMART" id="SM00830">
    <property type="entry name" value="CM_2"/>
    <property type="match status" value="1"/>
</dbReference>
<dbReference type="GO" id="GO:0046417">
    <property type="term" value="P:chorismate metabolic process"/>
    <property type="evidence" value="ECO:0007669"/>
    <property type="project" value="InterPro"/>
</dbReference>
<comment type="caution">
    <text evidence="3">The sequence shown here is derived from an EMBL/GenBank/DDBJ whole genome shotgun (WGS) entry which is preliminary data.</text>
</comment>
<keyword evidence="4" id="KW-1185">Reference proteome</keyword>
<dbReference type="SUPFAM" id="SSF48600">
    <property type="entry name" value="Chorismate mutase II"/>
    <property type="match status" value="1"/>
</dbReference>
<dbReference type="Gene3D" id="1.20.59.10">
    <property type="entry name" value="Chorismate mutase"/>
    <property type="match status" value="1"/>
</dbReference>
<dbReference type="EC" id="5.4.99.5" evidence="3"/>
<gene>
    <name evidence="3" type="ORF">FDO65_14810</name>
</gene>
<dbReference type="InterPro" id="IPR036263">
    <property type="entry name" value="Chorismate_II_sf"/>
</dbReference>
<keyword evidence="3" id="KW-0413">Isomerase</keyword>
<dbReference type="InterPro" id="IPR036979">
    <property type="entry name" value="CM_dom_sf"/>
</dbReference>
<dbReference type="GO" id="GO:0004106">
    <property type="term" value="F:chorismate mutase activity"/>
    <property type="evidence" value="ECO:0007669"/>
    <property type="project" value="UniProtKB-EC"/>
</dbReference>
<dbReference type="InterPro" id="IPR010958">
    <property type="entry name" value="Chorismate_mutase_highGC-bac"/>
</dbReference>
<feature type="domain" description="Chorismate mutase" evidence="2">
    <location>
        <begin position="61"/>
        <end position="144"/>
    </location>
</feature>
<evidence type="ECO:0000313" key="4">
    <source>
        <dbReference type="Proteomes" id="UP000306985"/>
    </source>
</evidence>
<proteinExistence type="predicted"/>
<dbReference type="Pfam" id="PF01817">
    <property type="entry name" value="CM_2"/>
    <property type="match status" value="1"/>
</dbReference>
<sequence length="144" mass="15042">MPGLGGSGQNKDNVVTTTLSSTATGETAPVPTADTPADRDATGSPVASSPTEPQLEDVPVPADQAGIDVLRTEIDSLDAEILRLIKRRNAVSHAIGAARRTLGGPRIVYSREMAILERFRDLGPAGADLGMLLLSMGRGRLGRK</sequence>
<feature type="region of interest" description="Disordered" evidence="1">
    <location>
        <begin position="1"/>
        <end position="62"/>
    </location>
</feature>
<dbReference type="OrthoDB" id="4424544at2"/>
<accession>A0A4U6QFB7</accession>
<dbReference type="PROSITE" id="PS51168">
    <property type="entry name" value="CHORISMATE_MUT_2"/>
    <property type="match status" value="1"/>
</dbReference>
<organism evidence="3 4">
    <name type="scientific">Nakamurella flava</name>
    <dbReference type="NCBI Taxonomy" id="2576308"/>
    <lineage>
        <taxon>Bacteria</taxon>
        <taxon>Bacillati</taxon>
        <taxon>Actinomycetota</taxon>
        <taxon>Actinomycetes</taxon>
        <taxon>Nakamurellales</taxon>
        <taxon>Nakamurellaceae</taxon>
        <taxon>Nakamurella</taxon>
    </lineage>
</organism>
<evidence type="ECO:0000313" key="3">
    <source>
        <dbReference type="EMBL" id="TKV58781.1"/>
    </source>
</evidence>
<reference evidence="3 4" key="1">
    <citation type="submission" date="2019-05" db="EMBL/GenBank/DDBJ databases">
        <title>Nakamurella sp. N5BH11, whole genome shotgun sequence.</title>
        <authorList>
            <person name="Tuo L."/>
        </authorList>
    </citation>
    <scope>NUCLEOTIDE SEQUENCE [LARGE SCALE GENOMIC DNA]</scope>
    <source>
        <strain evidence="3 4">N5BH11</strain>
    </source>
</reference>
<dbReference type="InterPro" id="IPR002701">
    <property type="entry name" value="CM_II_prokaryot"/>
</dbReference>